<keyword evidence="2" id="KW-1185">Reference proteome</keyword>
<name>A0ABD0XWF6_9HEMI</name>
<sequence>MGEAFYRSVAMLRILVPQIVPKTQDKQSDKSRGAEFLPLLKWHSRSKLVAGGWGQAVGIRPEWLTVPDMVQYSVDIPGQRVCRLVGDNLPNRTVRCECLMLPCNLPEWYHGIVRRPARVLSLGERVDERFQQTVQLSDILGNIINTNQIAVSESSGV</sequence>
<proteinExistence type="predicted"/>
<evidence type="ECO:0000313" key="2">
    <source>
        <dbReference type="Proteomes" id="UP001558652"/>
    </source>
</evidence>
<dbReference type="Proteomes" id="UP001558652">
    <property type="component" value="Unassembled WGS sequence"/>
</dbReference>
<dbReference type="EMBL" id="JBFDAA010000020">
    <property type="protein sequence ID" value="KAL1115493.1"/>
    <property type="molecule type" value="Genomic_DNA"/>
</dbReference>
<dbReference type="AlphaFoldDB" id="A0ABD0XWF6"/>
<accession>A0ABD0XWF6</accession>
<protein>
    <submittedName>
        <fullName evidence="1">Uncharacterized protein</fullName>
    </submittedName>
</protein>
<reference evidence="1 2" key="1">
    <citation type="submission" date="2024-07" db="EMBL/GenBank/DDBJ databases">
        <title>Chromosome-level genome assembly of the water stick insect Ranatra chinensis (Heteroptera: Nepidae).</title>
        <authorList>
            <person name="Liu X."/>
        </authorList>
    </citation>
    <scope>NUCLEOTIDE SEQUENCE [LARGE SCALE GENOMIC DNA]</scope>
    <source>
        <strain evidence="1">Cailab_2021Rc</strain>
        <tissue evidence="1">Muscle</tissue>
    </source>
</reference>
<evidence type="ECO:0000313" key="1">
    <source>
        <dbReference type="EMBL" id="KAL1115493.1"/>
    </source>
</evidence>
<gene>
    <name evidence="1" type="ORF">AAG570_007522</name>
</gene>
<comment type="caution">
    <text evidence="1">The sequence shown here is derived from an EMBL/GenBank/DDBJ whole genome shotgun (WGS) entry which is preliminary data.</text>
</comment>
<organism evidence="1 2">
    <name type="scientific">Ranatra chinensis</name>
    <dbReference type="NCBI Taxonomy" id="642074"/>
    <lineage>
        <taxon>Eukaryota</taxon>
        <taxon>Metazoa</taxon>
        <taxon>Ecdysozoa</taxon>
        <taxon>Arthropoda</taxon>
        <taxon>Hexapoda</taxon>
        <taxon>Insecta</taxon>
        <taxon>Pterygota</taxon>
        <taxon>Neoptera</taxon>
        <taxon>Paraneoptera</taxon>
        <taxon>Hemiptera</taxon>
        <taxon>Heteroptera</taxon>
        <taxon>Panheteroptera</taxon>
        <taxon>Nepomorpha</taxon>
        <taxon>Nepidae</taxon>
        <taxon>Ranatrinae</taxon>
        <taxon>Ranatra</taxon>
    </lineage>
</organism>